<keyword evidence="1" id="KW-0472">Membrane</keyword>
<gene>
    <name evidence="2" type="ORF">ACFFQ6_13950</name>
</gene>
<dbReference type="RefSeq" id="WP_047270426.1">
    <property type="nucleotide sequence ID" value="NZ_JBHMAS010000028.1"/>
</dbReference>
<feature type="transmembrane region" description="Helical" evidence="1">
    <location>
        <begin position="38"/>
        <end position="57"/>
    </location>
</feature>
<protein>
    <submittedName>
        <fullName evidence="2">Uncharacterized protein</fullName>
    </submittedName>
</protein>
<evidence type="ECO:0000256" key="1">
    <source>
        <dbReference type="SAM" id="Phobius"/>
    </source>
</evidence>
<keyword evidence="1" id="KW-1133">Transmembrane helix</keyword>
<feature type="transmembrane region" description="Helical" evidence="1">
    <location>
        <begin position="63"/>
        <end position="81"/>
    </location>
</feature>
<evidence type="ECO:0000313" key="2">
    <source>
        <dbReference type="EMBL" id="MFB9780798.1"/>
    </source>
</evidence>
<organism evidence="2 3">
    <name type="scientific">Rhodococcus baikonurensis</name>
    <dbReference type="NCBI Taxonomy" id="172041"/>
    <lineage>
        <taxon>Bacteria</taxon>
        <taxon>Bacillati</taxon>
        <taxon>Actinomycetota</taxon>
        <taxon>Actinomycetes</taxon>
        <taxon>Mycobacteriales</taxon>
        <taxon>Nocardiaceae</taxon>
        <taxon>Rhodococcus</taxon>
        <taxon>Rhodococcus erythropolis group</taxon>
    </lineage>
</organism>
<comment type="caution">
    <text evidence="2">The sequence shown here is derived from an EMBL/GenBank/DDBJ whole genome shotgun (WGS) entry which is preliminary data.</text>
</comment>
<proteinExistence type="predicted"/>
<sequence>MVRVPRAAVPCHALCEYVVGCRERGLAITSPRPAPTDVALAIAAAAVLGVTVGVLLADAIAGLAVGAGTAVMFRFVLRTIITRK</sequence>
<name>A0ABV5XFB7_9NOCA</name>
<reference evidence="2 3" key="1">
    <citation type="submission" date="2024-09" db="EMBL/GenBank/DDBJ databases">
        <authorList>
            <person name="Sun Q."/>
            <person name="Mori K."/>
        </authorList>
    </citation>
    <scope>NUCLEOTIDE SEQUENCE [LARGE SCALE GENOMIC DNA]</scope>
    <source>
        <strain evidence="2 3">JCM 11411</strain>
    </source>
</reference>
<accession>A0ABV5XFB7</accession>
<keyword evidence="1" id="KW-0812">Transmembrane</keyword>
<dbReference type="EMBL" id="JBHMAS010000028">
    <property type="protein sequence ID" value="MFB9780798.1"/>
    <property type="molecule type" value="Genomic_DNA"/>
</dbReference>
<evidence type="ECO:0000313" key="3">
    <source>
        <dbReference type="Proteomes" id="UP001589587"/>
    </source>
</evidence>
<dbReference type="Proteomes" id="UP001589587">
    <property type="component" value="Unassembled WGS sequence"/>
</dbReference>
<keyword evidence="3" id="KW-1185">Reference proteome</keyword>